<comment type="similarity">
    <text evidence="2">Belongs to the cytochrome ubiquinol oxidase subunit 2 family.</text>
</comment>
<dbReference type="Pfam" id="PF02322">
    <property type="entry name" value="Cyt_bd_oxida_II"/>
    <property type="match status" value="1"/>
</dbReference>
<keyword evidence="5 7" id="KW-1133">Transmembrane helix</keyword>
<name>A0A941IPA1_9ACTN</name>
<dbReference type="InterPro" id="IPR003317">
    <property type="entry name" value="Cyt-d_oxidase_su2"/>
</dbReference>
<reference evidence="8" key="1">
    <citation type="submission" date="2021-04" db="EMBL/GenBank/DDBJ databases">
        <title>Genome based classification of Actinospica acidithermotolerans sp. nov., an actinobacterium isolated from an Indonesian hot spring.</title>
        <authorList>
            <person name="Kusuma A.B."/>
            <person name="Putra K.E."/>
            <person name="Nafisah S."/>
            <person name="Loh J."/>
            <person name="Nouioui I."/>
            <person name="Goodfellow M."/>
        </authorList>
    </citation>
    <scope>NUCLEOTIDE SEQUENCE</scope>
    <source>
        <strain evidence="8">CSCA 57</strain>
    </source>
</reference>
<feature type="transmembrane region" description="Helical" evidence="7">
    <location>
        <begin position="300"/>
        <end position="323"/>
    </location>
</feature>
<dbReference type="GO" id="GO:0019646">
    <property type="term" value="P:aerobic electron transport chain"/>
    <property type="evidence" value="ECO:0007669"/>
    <property type="project" value="TreeGrafter"/>
</dbReference>
<dbReference type="AlphaFoldDB" id="A0A941IPA1"/>
<evidence type="ECO:0000256" key="5">
    <source>
        <dbReference type="ARBA" id="ARBA00022989"/>
    </source>
</evidence>
<evidence type="ECO:0000256" key="4">
    <source>
        <dbReference type="ARBA" id="ARBA00022692"/>
    </source>
</evidence>
<dbReference type="Proteomes" id="UP000675781">
    <property type="component" value="Unassembled WGS sequence"/>
</dbReference>
<feature type="transmembrane region" description="Helical" evidence="7">
    <location>
        <begin position="12"/>
        <end position="40"/>
    </location>
</feature>
<dbReference type="RefSeq" id="WP_212527441.1">
    <property type="nucleotide sequence ID" value="NZ_JAGSOG010000019.1"/>
</dbReference>
<feature type="transmembrane region" description="Helical" evidence="7">
    <location>
        <begin position="61"/>
        <end position="79"/>
    </location>
</feature>
<dbReference type="GO" id="GO:0009055">
    <property type="term" value="F:electron transfer activity"/>
    <property type="evidence" value="ECO:0007669"/>
    <property type="project" value="TreeGrafter"/>
</dbReference>
<dbReference type="GO" id="GO:0070069">
    <property type="term" value="C:cytochrome complex"/>
    <property type="evidence" value="ECO:0007669"/>
    <property type="project" value="TreeGrafter"/>
</dbReference>
<feature type="transmembrane region" description="Helical" evidence="7">
    <location>
        <begin position="353"/>
        <end position="372"/>
    </location>
</feature>
<evidence type="ECO:0000313" key="9">
    <source>
        <dbReference type="Proteomes" id="UP000675781"/>
    </source>
</evidence>
<evidence type="ECO:0000256" key="1">
    <source>
        <dbReference type="ARBA" id="ARBA00004651"/>
    </source>
</evidence>
<feature type="transmembrane region" description="Helical" evidence="7">
    <location>
        <begin position="85"/>
        <end position="105"/>
    </location>
</feature>
<sequence length="419" mass="43255">MILDLTPLAIALVGLVLYTVLGGADFGAGFWQLLAGFGAYGRELRDHAHRAIAPVWEANHVWLILVITVLWTGYPVFFGSVFSSLAVPLFLALLGIILRGLCYALHNATDLPRERRVIDTAFAVSSVLTPFMLGTCIGAIASGRVPVGNALGAPYSSWTNALSLLSGAIAVSTGAFLAAVYLAADARRFPAAGLGDAFRSRALGAGAATGVLALAALAVSHHDAPHLYQGLTRGLGLAAVIVSAAAGLLSMALVRSRRYSVARLAAAIAVAALLGGWAAAQRPDLLPGLSVRTAAADNTTLVALIVAIAIGAVILFPSLALLFRLSLAGRLDADRRGPVLERPERGDALRPAWAARGALACFVAGCVLLVFADDDAGHVVGVLAFALTAVLGFTAIGPDQLAAQEPHVHVEPPPDGPRF</sequence>
<keyword evidence="3" id="KW-1003">Cell membrane</keyword>
<comment type="subcellular location">
    <subcellularLocation>
        <location evidence="1">Cell membrane</location>
        <topology evidence="1">Multi-pass membrane protein</topology>
    </subcellularLocation>
</comment>
<dbReference type="GO" id="GO:0005886">
    <property type="term" value="C:plasma membrane"/>
    <property type="evidence" value="ECO:0007669"/>
    <property type="project" value="UniProtKB-SubCell"/>
</dbReference>
<feature type="transmembrane region" description="Helical" evidence="7">
    <location>
        <begin position="234"/>
        <end position="254"/>
    </location>
</feature>
<dbReference type="GO" id="GO:0016682">
    <property type="term" value="F:oxidoreductase activity, acting on diphenols and related substances as donors, oxygen as acceptor"/>
    <property type="evidence" value="ECO:0007669"/>
    <property type="project" value="TreeGrafter"/>
</dbReference>
<keyword evidence="4 7" id="KW-0812">Transmembrane</keyword>
<dbReference type="PANTHER" id="PTHR43141:SF4">
    <property type="entry name" value="CYTOCHROME BD2 SUBUNIT II"/>
    <property type="match status" value="1"/>
</dbReference>
<gene>
    <name evidence="8" type="ORF">KDL01_06565</name>
</gene>
<feature type="transmembrane region" description="Helical" evidence="7">
    <location>
        <begin position="261"/>
        <end position="280"/>
    </location>
</feature>
<protein>
    <submittedName>
        <fullName evidence="8">Cytochrome d ubiquinol oxidase subunit II</fullName>
    </submittedName>
</protein>
<feature type="transmembrane region" description="Helical" evidence="7">
    <location>
        <begin position="378"/>
        <end position="396"/>
    </location>
</feature>
<feature type="transmembrane region" description="Helical" evidence="7">
    <location>
        <begin position="202"/>
        <end position="222"/>
    </location>
</feature>
<organism evidence="8 9">
    <name type="scientific">Actinospica durhamensis</name>
    <dbReference type="NCBI Taxonomy" id="1508375"/>
    <lineage>
        <taxon>Bacteria</taxon>
        <taxon>Bacillati</taxon>
        <taxon>Actinomycetota</taxon>
        <taxon>Actinomycetes</taxon>
        <taxon>Catenulisporales</taxon>
        <taxon>Actinospicaceae</taxon>
        <taxon>Actinospica</taxon>
    </lineage>
</organism>
<feature type="transmembrane region" description="Helical" evidence="7">
    <location>
        <begin position="161"/>
        <end position="182"/>
    </location>
</feature>
<evidence type="ECO:0000313" key="8">
    <source>
        <dbReference type="EMBL" id="MBR7832917.1"/>
    </source>
</evidence>
<accession>A0A941IPA1</accession>
<feature type="transmembrane region" description="Helical" evidence="7">
    <location>
        <begin position="117"/>
        <end position="141"/>
    </location>
</feature>
<proteinExistence type="inferred from homology"/>
<evidence type="ECO:0000256" key="6">
    <source>
        <dbReference type="ARBA" id="ARBA00023136"/>
    </source>
</evidence>
<dbReference type="EMBL" id="JAGSOG010000019">
    <property type="protein sequence ID" value="MBR7832917.1"/>
    <property type="molecule type" value="Genomic_DNA"/>
</dbReference>
<evidence type="ECO:0000256" key="7">
    <source>
        <dbReference type="SAM" id="Phobius"/>
    </source>
</evidence>
<dbReference type="PANTHER" id="PTHR43141">
    <property type="entry name" value="CYTOCHROME BD2 SUBUNIT II"/>
    <property type="match status" value="1"/>
</dbReference>
<evidence type="ECO:0000256" key="3">
    <source>
        <dbReference type="ARBA" id="ARBA00022475"/>
    </source>
</evidence>
<keyword evidence="9" id="KW-1185">Reference proteome</keyword>
<keyword evidence="6 7" id="KW-0472">Membrane</keyword>
<comment type="caution">
    <text evidence="8">The sequence shown here is derived from an EMBL/GenBank/DDBJ whole genome shotgun (WGS) entry which is preliminary data.</text>
</comment>
<evidence type="ECO:0000256" key="2">
    <source>
        <dbReference type="ARBA" id="ARBA00007543"/>
    </source>
</evidence>